<name>A0ABU1V2W1_9GAMM</name>
<keyword evidence="2" id="KW-1185">Reference proteome</keyword>
<comment type="caution">
    <text evidence="1">The sequence shown here is derived from an EMBL/GenBank/DDBJ whole genome shotgun (WGS) entry which is preliminary data.</text>
</comment>
<reference evidence="1 2" key="1">
    <citation type="submission" date="2023-07" db="EMBL/GenBank/DDBJ databases">
        <title>Sorghum-associated microbial communities from plants grown in Nebraska, USA.</title>
        <authorList>
            <person name="Schachtman D."/>
        </authorList>
    </citation>
    <scope>NUCLEOTIDE SEQUENCE [LARGE SCALE GENOMIC DNA]</scope>
    <source>
        <strain evidence="1 2">BE190</strain>
    </source>
</reference>
<dbReference type="Proteomes" id="UP001253595">
    <property type="component" value="Unassembled WGS sequence"/>
</dbReference>
<dbReference type="RefSeq" id="WP_310075388.1">
    <property type="nucleotide sequence ID" value="NZ_JAVDVX010000007.1"/>
</dbReference>
<organism evidence="1 2">
    <name type="scientific">Cellvibrio fibrivorans</name>
    <dbReference type="NCBI Taxonomy" id="126350"/>
    <lineage>
        <taxon>Bacteria</taxon>
        <taxon>Pseudomonadati</taxon>
        <taxon>Pseudomonadota</taxon>
        <taxon>Gammaproteobacteria</taxon>
        <taxon>Cellvibrionales</taxon>
        <taxon>Cellvibrionaceae</taxon>
        <taxon>Cellvibrio</taxon>
    </lineage>
</organism>
<gene>
    <name evidence="1" type="ORF">J2X05_003785</name>
</gene>
<protein>
    <recommendedName>
        <fullName evidence="3">Integron gene cassette protein</fullName>
    </recommendedName>
</protein>
<accession>A0ABU1V2W1</accession>
<evidence type="ECO:0000313" key="1">
    <source>
        <dbReference type="EMBL" id="MDR7091750.1"/>
    </source>
</evidence>
<sequence>MLVFFITLAVFLSVIGVLLWVKTPRYQMTREDLVELLQKVLVGQASENDWAIFLSSSFRHCPELEPFRDACAAIDEKEYLGHTRTGFLLSESGLTQIRWILAKVEALDC</sequence>
<dbReference type="EMBL" id="JAVDVX010000007">
    <property type="protein sequence ID" value="MDR7091750.1"/>
    <property type="molecule type" value="Genomic_DNA"/>
</dbReference>
<evidence type="ECO:0000313" key="2">
    <source>
        <dbReference type="Proteomes" id="UP001253595"/>
    </source>
</evidence>
<evidence type="ECO:0008006" key="3">
    <source>
        <dbReference type="Google" id="ProtNLM"/>
    </source>
</evidence>
<proteinExistence type="predicted"/>